<reference evidence="3" key="1">
    <citation type="journal article" date="2019" name="Int. J. Syst. Evol. Microbiol.">
        <title>The Global Catalogue of Microorganisms (GCM) 10K type strain sequencing project: providing services to taxonomists for standard genome sequencing and annotation.</title>
        <authorList>
            <consortium name="The Broad Institute Genomics Platform"/>
            <consortium name="The Broad Institute Genome Sequencing Center for Infectious Disease"/>
            <person name="Wu L."/>
            <person name="Ma J."/>
        </authorList>
    </citation>
    <scope>NUCLEOTIDE SEQUENCE [LARGE SCALE GENOMIC DNA]</scope>
    <source>
        <strain evidence="3">CGMCC 4.7177</strain>
    </source>
</reference>
<keyword evidence="1" id="KW-0472">Membrane</keyword>
<dbReference type="EMBL" id="JBHUGI010000014">
    <property type="protein sequence ID" value="MFD1927677.1"/>
    <property type="molecule type" value="Genomic_DNA"/>
</dbReference>
<feature type="transmembrane region" description="Helical" evidence="1">
    <location>
        <begin position="7"/>
        <end position="25"/>
    </location>
</feature>
<comment type="caution">
    <text evidence="2">The sequence shown here is derived from an EMBL/GenBank/DDBJ whole genome shotgun (WGS) entry which is preliminary data.</text>
</comment>
<keyword evidence="1" id="KW-0812">Transmembrane</keyword>
<keyword evidence="3" id="KW-1185">Reference proteome</keyword>
<organism evidence="2 3">
    <name type="scientific">Sporosarcina siberiensis</name>
    <dbReference type="NCBI Taxonomy" id="1365606"/>
    <lineage>
        <taxon>Bacteria</taxon>
        <taxon>Bacillati</taxon>
        <taxon>Bacillota</taxon>
        <taxon>Bacilli</taxon>
        <taxon>Bacillales</taxon>
        <taxon>Caryophanaceae</taxon>
        <taxon>Sporosarcina</taxon>
    </lineage>
</organism>
<sequence>MSVKGKLGILISACVVVASALFWYVQKEPYSTETVMESLWDEYDVQSTMIGGENTEGKAIPTLWVDVYDEDDIPKVEKYLEKNLSTDDLKYYEIDVFLFEELTEKSS</sequence>
<name>A0ABW4SDW3_9BACL</name>
<evidence type="ECO:0000313" key="3">
    <source>
        <dbReference type="Proteomes" id="UP001597218"/>
    </source>
</evidence>
<keyword evidence="1" id="KW-1133">Transmembrane helix</keyword>
<dbReference type="Pfam" id="PF26328">
    <property type="entry name" value="YolC_YozM"/>
    <property type="match status" value="1"/>
</dbReference>
<proteinExistence type="predicted"/>
<accession>A0ABW4SDW3</accession>
<evidence type="ECO:0000313" key="2">
    <source>
        <dbReference type="EMBL" id="MFD1927677.1"/>
    </source>
</evidence>
<gene>
    <name evidence="2" type="ORF">ACFSFY_06305</name>
</gene>
<dbReference type="RefSeq" id="WP_381536334.1">
    <property type="nucleotide sequence ID" value="NZ_JBHUGI010000014.1"/>
</dbReference>
<protein>
    <submittedName>
        <fullName evidence="2">Uncharacterized protein</fullName>
    </submittedName>
</protein>
<evidence type="ECO:0000256" key="1">
    <source>
        <dbReference type="SAM" id="Phobius"/>
    </source>
</evidence>
<dbReference type="InterPro" id="IPR058995">
    <property type="entry name" value="YolC/YozM-like"/>
</dbReference>
<dbReference type="Proteomes" id="UP001597218">
    <property type="component" value="Unassembled WGS sequence"/>
</dbReference>